<dbReference type="InterPro" id="IPR000653">
    <property type="entry name" value="DegT/StrS_aminotransferase"/>
</dbReference>
<dbReference type="Gene3D" id="3.40.50.300">
    <property type="entry name" value="P-loop containing nucleotide triphosphate hydrolases"/>
    <property type="match status" value="1"/>
</dbReference>
<dbReference type="InterPro" id="IPR027417">
    <property type="entry name" value="P-loop_NTPase"/>
</dbReference>
<evidence type="ECO:0000313" key="2">
    <source>
        <dbReference type="Proteomes" id="UP000728032"/>
    </source>
</evidence>
<sequence>MKPNPRTGSTYLANLLGSHADIGLAGELLNDENIIPEDALKYISKELAKYDQKFVFPEQILKRKLRFDDIVRHIGADVVIVLWRKSIAEQLVSLRIAEKTGVWFEGAEEFISSQWPIDIIPIYVSYDDLIADPLSELRKIMSRLSCDSGQYVFASPGAVKQQFPPSERIENWEEIRDDLKILEINVKQLMTECIENNLNVKCQALPLVPDPEPPIPSKGWRYHVCAPYMPNEGKDNVIQALVSGSVSSAGFWPKEMSDKLRKKFNCPVAQPCSNGFTALMITFQAMHVGSGDEVIMPSMTMVAVPNSVTFVGAVPVFADCADGDYNPGLKEILEVASDYSAFKP</sequence>
<gene>
    <name evidence="1" type="ORF">ONB1V03_LOCUS16181</name>
</gene>
<keyword evidence="2" id="KW-1185">Reference proteome</keyword>
<reference evidence="1" key="1">
    <citation type="submission" date="2020-11" db="EMBL/GenBank/DDBJ databases">
        <authorList>
            <person name="Tran Van P."/>
        </authorList>
    </citation>
    <scope>NUCLEOTIDE SEQUENCE</scope>
</reference>
<dbReference type="EMBL" id="OC932625">
    <property type="protein sequence ID" value="CAD7659586.1"/>
    <property type="molecule type" value="Genomic_DNA"/>
</dbReference>
<dbReference type="AlphaFoldDB" id="A0A7R9QV58"/>
<protein>
    <submittedName>
        <fullName evidence="1">Uncharacterized protein</fullName>
    </submittedName>
</protein>
<dbReference type="InterPro" id="IPR015421">
    <property type="entry name" value="PyrdxlP-dep_Trfase_major"/>
</dbReference>
<dbReference type="GO" id="GO:0008483">
    <property type="term" value="F:transaminase activity"/>
    <property type="evidence" value="ECO:0007669"/>
    <property type="project" value="TreeGrafter"/>
</dbReference>
<dbReference type="Gene3D" id="3.40.640.10">
    <property type="entry name" value="Type I PLP-dependent aspartate aminotransferase-like (Major domain)"/>
    <property type="match status" value="1"/>
</dbReference>
<evidence type="ECO:0000313" key="1">
    <source>
        <dbReference type="EMBL" id="CAD7659586.1"/>
    </source>
</evidence>
<dbReference type="OrthoDB" id="408512at2759"/>
<organism evidence="1">
    <name type="scientific">Oppiella nova</name>
    <dbReference type="NCBI Taxonomy" id="334625"/>
    <lineage>
        <taxon>Eukaryota</taxon>
        <taxon>Metazoa</taxon>
        <taxon>Ecdysozoa</taxon>
        <taxon>Arthropoda</taxon>
        <taxon>Chelicerata</taxon>
        <taxon>Arachnida</taxon>
        <taxon>Acari</taxon>
        <taxon>Acariformes</taxon>
        <taxon>Sarcoptiformes</taxon>
        <taxon>Oribatida</taxon>
        <taxon>Brachypylina</taxon>
        <taxon>Oppioidea</taxon>
        <taxon>Oppiidae</taxon>
        <taxon>Oppiella</taxon>
    </lineage>
</organism>
<dbReference type="EMBL" id="CAJPVJ010017800">
    <property type="protein sequence ID" value="CAG2176748.1"/>
    <property type="molecule type" value="Genomic_DNA"/>
</dbReference>
<proteinExistence type="predicted"/>
<accession>A0A7R9QV58</accession>
<dbReference type="Pfam" id="PF01041">
    <property type="entry name" value="DegT_DnrJ_EryC1"/>
    <property type="match status" value="1"/>
</dbReference>
<dbReference type="PANTHER" id="PTHR30244:SF34">
    <property type="entry name" value="DTDP-4-AMINO-4,6-DIDEOXYGALACTOSE TRANSAMINASE"/>
    <property type="match status" value="1"/>
</dbReference>
<dbReference type="Proteomes" id="UP000728032">
    <property type="component" value="Unassembled WGS sequence"/>
</dbReference>
<dbReference type="GO" id="GO:0000271">
    <property type="term" value="P:polysaccharide biosynthetic process"/>
    <property type="evidence" value="ECO:0007669"/>
    <property type="project" value="TreeGrafter"/>
</dbReference>
<dbReference type="SUPFAM" id="SSF52540">
    <property type="entry name" value="P-loop containing nucleoside triphosphate hydrolases"/>
    <property type="match status" value="1"/>
</dbReference>
<dbReference type="SUPFAM" id="SSF53383">
    <property type="entry name" value="PLP-dependent transferases"/>
    <property type="match status" value="1"/>
</dbReference>
<dbReference type="PANTHER" id="PTHR30244">
    <property type="entry name" value="TRANSAMINASE"/>
    <property type="match status" value="1"/>
</dbReference>
<dbReference type="InterPro" id="IPR015424">
    <property type="entry name" value="PyrdxlP-dep_Trfase"/>
</dbReference>
<dbReference type="GO" id="GO:0030170">
    <property type="term" value="F:pyridoxal phosphate binding"/>
    <property type="evidence" value="ECO:0007669"/>
    <property type="project" value="TreeGrafter"/>
</dbReference>
<name>A0A7R9QV58_9ACAR</name>